<dbReference type="GO" id="GO:0005452">
    <property type="term" value="F:solute:inorganic anion antiporter activity"/>
    <property type="evidence" value="ECO:0007669"/>
    <property type="project" value="InterPro"/>
</dbReference>
<organism evidence="8 9">
    <name type="scientific">Spinacia oleracea</name>
    <name type="common">Spinach</name>
    <dbReference type="NCBI Taxonomy" id="3562"/>
    <lineage>
        <taxon>Eukaryota</taxon>
        <taxon>Viridiplantae</taxon>
        <taxon>Streptophyta</taxon>
        <taxon>Embryophyta</taxon>
        <taxon>Tracheophyta</taxon>
        <taxon>Spermatophyta</taxon>
        <taxon>Magnoliopsida</taxon>
        <taxon>eudicotyledons</taxon>
        <taxon>Gunneridae</taxon>
        <taxon>Pentapetalae</taxon>
        <taxon>Caryophyllales</taxon>
        <taxon>Chenopodiaceae</taxon>
        <taxon>Chenopodioideae</taxon>
        <taxon>Anserineae</taxon>
        <taxon>Spinacia</taxon>
    </lineage>
</organism>
<evidence type="ECO:0000259" key="7">
    <source>
        <dbReference type="Pfam" id="PF00955"/>
    </source>
</evidence>
<dbReference type="Pfam" id="PF00955">
    <property type="entry name" value="HCO3_cotransp"/>
    <property type="match status" value="3"/>
</dbReference>
<evidence type="ECO:0000313" key="9">
    <source>
        <dbReference type="RefSeq" id="XP_021848225.2"/>
    </source>
</evidence>
<feature type="transmembrane region" description="Helical" evidence="6">
    <location>
        <begin position="36"/>
        <end position="59"/>
    </location>
</feature>
<reference evidence="8" key="1">
    <citation type="journal article" date="2021" name="Nat. Commun.">
        <title>Genomic analyses provide insights into spinach domestication and the genetic basis of agronomic traits.</title>
        <authorList>
            <person name="Cai X."/>
            <person name="Sun X."/>
            <person name="Xu C."/>
            <person name="Sun H."/>
            <person name="Wang X."/>
            <person name="Ge C."/>
            <person name="Zhang Z."/>
            <person name="Wang Q."/>
            <person name="Fei Z."/>
            <person name="Jiao C."/>
            <person name="Wang Q."/>
        </authorList>
    </citation>
    <scope>NUCLEOTIDE SEQUENCE [LARGE SCALE GENOMIC DNA]</scope>
    <source>
        <strain evidence="8">cv. Varoflay</strain>
    </source>
</reference>
<feature type="transmembrane region" description="Helical" evidence="6">
    <location>
        <begin position="553"/>
        <end position="575"/>
    </location>
</feature>
<feature type="transmembrane region" description="Helical" evidence="6">
    <location>
        <begin position="195"/>
        <end position="213"/>
    </location>
</feature>
<dbReference type="PANTHER" id="PTHR11453:SF40">
    <property type="entry name" value="BORON TRANSPORTER 4-RELATED"/>
    <property type="match status" value="1"/>
</dbReference>
<feature type="transmembrane region" description="Helical" evidence="6">
    <location>
        <begin position="234"/>
        <end position="254"/>
    </location>
</feature>
<evidence type="ECO:0000313" key="8">
    <source>
        <dbReference type="Proteomes" id="UP000813463"/>
    </source>
</evidence>
<dbReference type="RefSeq" id="XP_021848226.2">
    <property type="nucleotide sequence ID" value="XM_021992534.2"/>
</dbReference>
<dbReference type="InterPro" id="IPR003020">
    <property type="entry name" value="HCO3_transpt_euk"/>
</dbReference>
<feature type="transmembrane region" description="Helical" evidence="6">
    <location>
        <begin position="116"/>
        <end position="145"/>
    </location>
</feature>
<evidence type="ECO:0000313" key="10">
    <source>
        <dbReference type="RefSeq" id="XP_021848226.2"/>
    </source>
</evidence>
<evidence type="ECO:0000256" key="4">
    <source>
        <dbReference type="ARBA" id="ARBA00022989"/>
    </source>
</evidence>
<feature type="transmembrane region" description="Helical" evidence="6">
    <location>
        <begin position="289"/>
        <end position="308"/>
    </location>
</feature>
<dbReference type="KEGG" id="soe:110787894"/>
<evidence type="ECO:0000256" key="3">
    <source>
        <dbReference type="ARBA" id="ARBA00022692"/>
    </source>
</evidence>
<feature type="domain" description="Bicarbonate transporter-like transmembrane" evidence="7">
    <location>
        <begin position="7"/>
        <end position="180"/>
    </location>
</feature>
<evidence type="ECO:0000256" key="2">
    <source>
        <dbReference type="ARBA" id="ARBA00006262"/>
    </source>
</evidence>
<comment type="subcellular location">
    <subcellularLocation>
        <location evidence="1">Membrane</location>
        <topology evidence="1">Multi-pass membrane protein</topology>
    </subcellularLocation>
</comment>
<gene>
    <name evidence="9 10 11" type="primary">LOC110787894</name>
</gene>
<evidence type="ECO:0000256" key="5">
    <source>
        <dbReference type="ARBA" id="ARBA00023136"/>
    </source>
</evidence>
<keyword evidence="4 6" id="KW-1133">Transmembrane helix</keyword>
<dbReference type="GO" id="GO:0006820">
    <property type="term" value="P:monoatomic anion transport"/>
    <property type="evidence" value="ECO:0007669"/>
    <property type="project" value="InterPro"/>
</dbReference>
<dbReference type="RefSeq" id="XP_056698816.1">
    <property type="nucleotide sequence ID" value="XM_056842838.1"/>
</dbReference>
<reference evidence="9 10" key="2">
    <citation type="submission" date="2025-05" db="UniProtKB">
        <authorList>
            <consortium name="RefSeq"/>
        </authorList>
    </citation>
    <scope>IDENTIFICATION</scope>
    <source>
        <tissue evidence="9 10">Leaf</tissue>
    </source>
</reference>
<feature type="transmembrane region" description="Helical" evidence="6">
    <location>
        <begin position="329"/>
        <end position="349"/>
    </location>
</feature>
<dbReference type="PANTHER" id="PTHR11453">
    <property type="entry name" value="ANION EXCHANGE PROTEIN"/>
    <property type="match status" value="1"/>
</dbReference>
<dbReference type="Gene3D" id="1.10.287.570">
    <property type="entry name" value="Helical hairpin bin"/>
    <property type="match status" value="1"/>
</dbReference>
<dbReference type="GeneID" id="110787894"/>
<proteinExistence type="inferred from homology"/>
<evidence type="ECO:0000256" key="6">
    <source>
        <dbReference type="SAM" id="Phobius"/>
    </source>
</evidence>
<name>A0A9R0IGI3_SPIOL</name>
<dbReference type="GO" id="GO:0005886">
    <property type="term" value="C:plasma membrane"/>
    <property type="evidence" value="ECO:0000318"/>
    <property type="project" value="GO_Central"/>
</dbReference>
<dbReference type="GO" id="GO:0050801">
    <property type="term" value="P:monoatomic ion homeostasis"/>
    <property type="evidence" value="ECO:0000318"/>
    <property type="project" value="GO_Central"/>
</dbReference>
<keyword evidence="5 6" id="KW-0472">Membrane</keyword>
<dbReference type="AlphaFoldDB" id="A0A9R0IGI3"/>
<keyword evidence="8" id="KW-1185">Reference proteome</keyword>
<evidence type="ECO:0000256" key="1">
    <source>
        <dbReference type="ARBA" id="ARBA00004141"/>
    </source>
</evidence>
<dbReference type="GO" id="GO:0055085">
    <property type="term" value="P:transmembrane transport"/>
    <property type="evidence" value="ECO:0000318"/>
    <property type="project" value="GO_Central"/>
</dbReference>
<dbReference type="Proteomes" id="UP000813463">
    <property type="component" value="Chromosome 4"/>
</dbReference>
<comment type="similarity">
    <text evidence="2">Belongs to the anion exchanger (TC 2.A.31.3) family.</text>
</comment>
<feature type="transmembrane region" description="Helical" evidence="6">
    <location>
        <begin position="71"/>
        <end position="96"/>
    </location>
</feature>
<dbReference type="InterPro" id="IPR011531">
    <property type="entry name" value="HCO3_transpt-like_TM_dom"/>
</dbReference>
<protein>
    <submittedName>
        <fullName evidence="9 10">Probable boron transporter 7</fullName>
    </submittedName>
</protein>
<keyword evidence="3 6" id="KW-0812">Transmembrane</keyword>
<accession>A0A9R0IGI3</accession>
<dbReference type="RefSeq" id="XP_021848225.2">
    <property type="nucleotide sequence ID" value="XM_021992533.2"/>
</dbReference>
<feature type="domain" description="Bicarbonate transporter-like transmembrane" evidence="7">
    <location>
        <begin position="449"/>
        <end position="591"/>
    </location>
</feature>
<dbReference type="GO" id="GO:0022857">
    <property type="term" value="F:transmembrane transporter activity"/>
    <property type="evidence" value="ECO:0000318"/>
    <property type="project" value="GO_Central"/>
</dbReference>
<feature type="domain" description="Bicarbonate transporter-like transmembrane" evidence="7">
    <location>
        <begin position="200"/>
        <end position="372"/>
    </location>
</feature>
<evidence type="ECO:0000313" key="11">
    <source>
        <dbReference type="RefSeq" id="XP_056698816.1"/>
    </source>
</evidence>
<sequence>MESIKTPFRGIKNDVRGRLACYKQDWVNGIKSGVGILGPTASTFFASALPAIAFGELLNMKTGRRLSSVQTLFSAAICGVIHTLVGGQPLLIQGVAEPTVLMYTFLYDYAENRDDLYPLFLAWTAWVCVWTAFLLMLMSIFNVCAIIDRFTRIAEELIEMLISVLFIQEAIRGIVTEFQVPKGVNEPNNRAYQFQWRYANGLFAILFSLGFIYTAFKSRKARSWLYGTGGIRNFIGNFGVPMMILAWAGLSYAVPGNVPTGVPRRLFSPHPWHSWDTWSVASRMGDVPVRYIFGAIIPGTMIAVLFFFEHNVASKMAQQKEFNLKHPSAYHYDVFLLGIMTLICGLLGLPPSYALLPQSPMHIKSLAVLKRQLIRRKMVETAKESIHKRATNSEIYGNMQAVFLEMDRNKSVNRVVKELETLKEVVMKGESDGKDTFDPEKHIENHLPVRVNEQRLSNLLQSLLLGVAVFAMPALKRLPSSLLWGYIAYMAIDSLPGNQFWERIRLIFVNKTRLYKILARNHASYVETVPFRWILGFTLFQLTYLLVCYGMTWIPLVGIIFPLPFVLLIIIRHLVLPRIFDPQHLHDLDSHEYEEILGTSRRAISFRENGTIYEDGYENEEEMEEEISDSEVLDELTTNRGEIKIRTLSLQRFRSERRVLSGRMEMNPRAAMSMRHDRNFKVFPENIA</sequence>
<feature type="transmembrane region" description="Helical" evidence="6">
    <location>
        <begin position="157"/>
        <end position="175"/>
    </location>
</feature>